<comment type="caution">
    <text evidence="4">The sequence shown here is derived from an EMBL/GenBank/DDBJ whole genome shotgun (WGS) entry which is preliminary data.</text>
</comment>
<accession>A0A3M6UUT9</accession>
<protein>
    <recommendedName>
        <fullName evidence="3">ZP-C domain-containing protein</fullName>
    </recommendedName>
</protein>
<dbReference type="InterPro" id="IPR042235">
    <property type="entry name" value="ZP-C_dom"/>
</dbReference>
<name>A0A3M6UUT9_POCDA</name>
<evidence type="ECO:0000259" key="3">
    <source>
        <dbReference type="Pfam" id="PF00100"/>
    </source>
</evidence>
<dbReference type="Gene3D" id="2.60.40.4100">
    <property type="entry name" value="Zona pellucida, ZP-C domain"/>
    <property type="match status" value="2"/>
</dbReference>
<dbReference type="PANTHER" id="PTHR14002:SF45">
    <property type="entry name" value="ZP DOMAIN-CONTAINING PROTEIN"/>
    <property type="match status" value="1"/>
</dbReference>
<keyword evidence="1" id="KW-0732">Signal</keyword>
<keyword evidence="2" id="KW-1015">Disulfide bond</keyword>
<proteinExistence type="predicted"/>
<evidence type="ECO:0000256" key="2">
    <source>
        <dbReference type="ARBA" id="ARBA00023157"/>
    </source>
</evidence>
<dbReference type="EMBL" id="RCHS01000654">
    <property type="protein sequence ID" value="RMX57410.1"/>
    <property type="molecule type" value="Genomic_DNA"/>
</dbReference>
<dbReference type="Pfam" id="PF00100">
    <property type="entry name" value="Zona_pellucida"/>
    <property type="match status" value="1"/>
</dbReference>
<organism evidence="4 5">
    <name type="scientific">Pocillopora damicornis</name>
    <name type="common">Cauliflower coral</name>
    <name type="synonym">Millepora damicornis</name>
    <dbReference type="NCBI Taxonomy" id="46731"/>
    <lineage>
        <taxon>Eukaryota</taxon>
        <taxon>Metazoa</taxon>
        <taxon>Cnidaria</taxon>
        <taxon>Anthozoa</taxon>
        <taxon>Hexacorallia</taxon>
        <taxon>Scleractinia</taxon>
        <taxon>Astrocoeniina</taxon>
        <taxon>Pocilloporidae</taxon>
        <taxon>Pocillopora</taxon>
    </lineage>
</organism>
<dbReference type="PANTHER" id="PTHR14002">
    <property type="entry name" value="ENDOGLIN/TGF-BETA RECEPTOR TYPE III"/>
    <property type="match status" value="1"/>
</dbReference>
<sequence>MTTCRTPLVPKPHRFNCGTQALHCPQRKDSHVTVGLFVSWPTKAKCNQSDPGPTTRANNTRQGEIQVGIFSNNSFTKEYEYIRFPIHLDVNSNVFVEVEATEKGQIAITKECHVSAFKNYNHNPVLEYGLIEDFCPDKNELSYLESNAVSQAVRFKFPIRQYFGIAEQFLFIHFKVTICRRKQPPKMTAINCKTLAQFCPHRREETIMTVGPFVVLPEEANLVEHVVIPKKCRLSRSKNFTDHLSTKGYTLLEDSCPLGLEFDYLPTRNRAVRFRFTFDHFYASAKECLYLHCLMITCQRKEVPRMMRFNCLTQTQYCPHHRENEVTMGPFMVWPEECNQGEESLDKKTVNSNEFKGANSSIFGEVQVELFSNYSFTEDVKYNRFPIHLDLSSLVFVEVEAIWQELVAIPKECHVTAYKNCSDHHPNLGYKLIFD</sequence>
<dbReference type="Proteomes" id="UP000275408">
    <property type="component" value="Unassembled WGS sequence"/>
</dbReference>
<dbReference type="InterPro" id="IPR055355">
    <property type="entry name" value="ZP-C"/>
</dbReference>
<evidence type="ECO:0000256" key="1">
    <source>
        <dbReference type="ARBA" id="ARBA00022729"/>
    </source>
</evidence>
<reference evidence="4 5" key="1">
    <citation type="journal article" date="2018" name="Sci. Rep.">
        <title>Comparative analysis of the Pocillopora damicornis genome highlights role of immune system in coral evolution.</title>
        <authorList>
            <person name="Cunning R."/>
            <person name="Bay R.A."/>
            <person name="Gillette P."/>
            <person name="Baker A.C."/>
            <person name="Traylor-Knowles N."/>
        </authorList>
    </citation>
    <scope>NUCLEOTIDE SEQUENCE [LARGE SCALE GENOMIC DNA]</scope>
    <source>
        <strain evidence="4">RSMAS</strain>
        <tissue evidence="4">Whole animal</tissue>
    </source>
</reference>
<keyword evidence="5" id="KW-1185">Reference proteome</keyword>
<dbReference type="AlphaFoldDB" id="A0A3M6UUT9"/>
<feature type="domain" description="ZP-C" evidence="3">
    <location>
        <begin position="64"/>
        <end position="184"/>
    </location>
</feature>
<gene>
    <name evidence="4" type="ORF">pdam_00007002</name>
</gene>
<evidence type="ECO:0000313" key="4">
    <source>
        <dbReference type="EMBL" id="RMX57410.1"/>
    </source>
</evidence>
<evidence type="ECO:0000313" key="5">
    <source>
        <dbReference type="Proteomes" id="UP000275408"/>
    </source>
</evidence>